<dbReference type="NCBIfam" id="TIGR00229">
    <property type="entry name" value="sensory_box"/>
    <property type="match status" value="1"/>
</dbReference>
<dbReference type="PANTHER" id="PTHR43156:SF2">
    <property type="entry name" value="STAGE II SPORULATION PROTEIN E"/>
    <property type="match status" value="1"/>
</dbReference>
<dbReference type="InterPro" id="IPR052016">
    <property type="entry name" value="Bact_Sigma-Reg"/>
</dbReference>
<dbReference type="PROSITE" id="PS51746">
    <property type="entry name" value="PPM_2"/>
    <property type="match status" value="1"/>
</dbReference>
<dbReference type="Pfam" id="PF07228">
    <property type="entry name" value="SpoIIE"/>
    <property type="match status" value="1"/>
</dbReference>
<accession>A0ABN1FF65</accession>
<dbReference type="InterPro" id="IPR001932">
    <property type="entry name" value="PPM-type_phosphatase-like_dom"/>
</dbReference>
<gene>
    <name evidence="5" type="ORF">GCM10010394_18370</name>
</gene>
<proteinExistence type="predicted"/>
<evidence type="ECO:0000256" key="1">
    <source>
        <dbReference type="ARBA" id="ARBA00022801"/>
    </source>
</evidence>
<dbReference type="InterPro" id="IPR035965">
    <property type="entry name" value="PAS-like_dom_sf"/>
</dbReference>
<dbReference type="RefSeq" id="WP_344072104.1">
    <property type="nucleotide sequence ID" value="NZ_BAAACA010000009.1"/>
</dbReference>
<dbReference type="SMART" id="SM00331">
    <property type="entry name" value="PP2C_SIG"/>
    <property type="match status" value="1"/>
</dbReference>
<dbReference type="PROSITE" id="PS50921">
    <property type="entry name" value="ANTAR"/>
    <property type="match status" value="1"/>
</dbReference>
<feature type="domain" description="ANTAR" evidence="3">
    <location>
        <begin position="20"/>
        <end position="81"/>
    </location>
</feature>
<evidence type="ECO:0000259" key="2">
    <source>
        <dbReference type="PROSITE" id="PS50113"/>
    </source>
</evidence>
<dbReference type="InterPro" id="IPR005561">
    <property type="entry name" value="ANTAR"/>
</dbReference>
<reference evidence="5 6" key="1">
    <citation type="journal article" date="2019" name="Int. J. Syst. Evol. Microbiol.">
        <title>The Global Catalogue of Microorganisms (GCM) 10K type strain sequencing project: providing services to taxonomists for standard genome sequencing and annotation.</title>
        <authorList>
            <consortium name="The Broad Institute Genomics Platform"/>
            <consortium name="The Broad Institute Genome Sequencing Center for Infectious Disease"/>
            <person name="Wu L."/>
            <person name="Ma J."/>
        </authorList>
    </citation>
    <scope>NUCLEOTIDE SEQUENCE [LARGE SCALE GENOMIC DNA]</scope>
    <source>
        <strain evidence="5 6">JCM 5067</strain>
    </source>
</reference>
<dbReference type="InterPro" id="IPR036388">
    <property type="entry name" value="WH-like_DNA-bd_sf"/>
</dbReference>
<comment type="caution">
    <text evidence="5">The sequence shown here is derived from an EMBL/GenBank/DDBJ whole genome shotgun (WGS) entry which is preliminary data.</text>
</comment>
<dbReference type="Proteomes" id="UP001500668">
    <property type="component" value="Unassembled WGS sequence"/>
</dbReference>
<dbReference type="EMBL" id="BAAACA010000009">
    <property type="protein sequence ID" value="GAA0589305.1"/>
    <property type="molecule type" value="Genomic_DNA"/>
</dbReference>
<dbReference type="SUPFAM" id="SSF55785">
    <property type="entry name" value="PYP-like sensor domain (PAS domain)"/>
    <property type="match status" value="1"/>
</dbReference>
<dbReference type="Gene3D" id="1.10.10.10">
    <property type="entry name" value="Winged helix-like DNA-binding domain superfamily/Winged helix DNA-binding domain"/>
    <property type="match status" value="1"/>
</dbReference>
<organism evidence="5 6">
    <name type="scientific">Streptomyces crystallinus</name>
    <dbReference type="NCBI Taxonomy" id="68191"/>
    <lineage>
        <taxon>Bacteria</taxon>
        <taxon>Bacillati</taxon>
        <taxon>Actinomycetota</taxon>
        <taxon>Actinomycetes</taxon>
        <taxon>Kitasatosporales</taxon>
        <taxon>Streptomycetaceae</taxon>
        <taxon>Streptomyces</taxon>
    </lineage>
</organism>
<dbReference type="InterPro" id="IPR001610">
    <property type="entry name" value="PAC"/>
</dbReference>
<protein>
    <submittedName>
        <fullName evidence="5">SpoIIE family protein phosphatase</fullName>
    </submittedName>
</protein>
<dbReference type="Gene3D" id="3.30.450.20">
    <property type="entry name" value="PAS domain"/>
    <property type="match status" value="1"/>
</dbReference>
<dbReference type="SMART" id="SM00086">
    <property type="entry name" value="PAC"/>
    <property type="match status" value="1"/>
</dbReference>
<evidence type="ECO:0000313" key="5">
    <source>
        <dbReference type="EMBL" id="GAA0589305.1"/>
    </source>
</evidence>
<dbReference type="SUPFAM" id="SSF81606">
    <property type="entry name" value="PP2C-like"/>
    <property type="match status" value="1"/>
</dbReference>
<keyword evidence="6" id="KW-1185">Reference proteome</keyword>
<feature type="domain" description="PPM-type phosphatase" evidence="4">
    <location>
        <begin position="544"/>
        <end position="752"/>
    </location>
</feature>
<dbReference type="PANTHER" id="PTHR43156">
    <property type="entry name" value="STAGE II SPORULATION PROTEIN E-RELATED"/>
    <property type="match status" value="1"/>
</dbReference>
<dbReference type="InterPro" id="IPR000014">
    <property type="entry name" value="PAS"/>
</dbReference>
<name>A0ABN1FF65_9ACTN</name>
<dbReference type="Gene3D" id="3.60.40.10">
    <property type="entry name" value="PPM-type phosphatase domain"/>
    <property type="match status" value="1"/>
</dbReference>
<evidence type="ECO:0000259" key="3">
    <source>
        <dbReference type="PROSITE" id="PS50921"/>
    </source>
</evidence>
<dbReference type="InterPro" id="IPR000700">
    <property type="entry name" value="PAS-assoc_C"/>
</dbReference>
<dbReference type="PROSITE" id="PS50113">
    <property type="entry name" value="PAC"/>
    <property type="match status" value="1"/>
</dbReference>
<dbReference type="SMART" id="SM01012">
    <property type="entry name" value="ANTAR"/>
    <property type="match status" value="1"/>
</dbReference>
<feature type="domain" description="PAC" evidence="2">
    <location>
        <begin position="453"/>
        <end position="504"/>
    </location>
</feature>
<keyword evidence="1" id="KW-0378">Hydrolase</keyword>
<sequence length="754" mass="79580">MNKPVQQTSETVGGQTAATIAALFAEAGRLRAERARRHLLDLATGVLAAQLEVGPAQAREHLENLARAAGVHLEDLAADVVNGVAGEPGAAPAVESGTPLADARRSRRALAAAETHDTVDESARALLEGGLAPLGAQSLWLWRLTETGCLRLTGHAGVSAAEAVVWQWIPPGAPAVFHSAVVEGTPRWLGSGPPVGEVLPGPGRRAARALLPLAVQGAVVGLALVVWPGQVDFEPRLRRALTGLVEVAGTVLEGIEGGPPDLPTLMDVLDALGHPAMVLRGAPETLALSVEYTNPPADRSLGAAAPPVGRPLALAFPYVHAELARLARGAHASARRQSVARLPRSAGEGTGAPLLDVRVLPAGGDRTVVLWHASSDPEMSATRAVGHLEGVALFRDSVVGGESVWSAPAYRIFGIDRAAAPVPLLAMRSWLHPDDGDVLTQLLTTLTEHQRGALAVLRIIRADGTLRYVRVAAEPLVDDGVVTGISGVYQDVSASRRTEAALTATFDQLTAVQKQAAIRDEMALRLQRAIVPESLGIQELPGLSVAARYRPAAQEYRVGGDWYDALPLPDGRVLLAVGDIAGHGIDSATGMVALRNALRGLAFSGHTPGRLMQWLNEVTLRTSGNPTATAVCALYDPADRSLRWSSAGHLPLLLLREGRARLLDGPHDLLLGATPSVTYQEVHTPLRRDDTLLLYTDGLVERRHDALDQGLETLMGLAERWSGCAVDEQVDRLLEAATGDTDDDTSVVAIRVRC</sequence>
<evidence type="ECO:0000313" key="6">
    <source>
        <dbReference type="Proteomes" id="UP001500668"/>
    </source>
</evidence>
<evidence type="ECO:0000259" key="4">
    <source>
        <dbReference type="PROSITE" id="PS51746"/>
    </source>
</evidence>
<dbReference type="Pfam" id="PF03861">
    <property type="entry name" value="ANTAR"/>
    <property type="match status" value="1"/>
</dbReference>
<dbReference type="InterPro" id="IPR036457">
    <property type="entry name" value="PPM-type-like_dom_sf"/>
</dbReference>